<dbReference type="RefSeq" id="XP_004178556.1">
    <property type="nucleotide sequence ID" value="XM_004178508.1"/>
</dbReference>
<dbReference type="InterPro" id="IPR013598">
    <property type="entry name" value="Exportin-1/Importin-b-like"/>
</dbReference>
<comment type="similarity">
    <text evidence="2 9">Belongs to the exportin family.</text>
</comment>
<dbReference type="InParanoid" id="I2GY35"/>
<organism evidence="13 14">
    <name type="scientific">Henningerozyma blattae (strain ATCC 34711 / CBS 6284 / DSM 70876 / NBRC 10599 / NRRL Y-10934 / UCD 77-7)</name>
    <name type="common">Yeast</name>
    <name type="synonym">Tetrapisispora blattae</name>
    <dbReference type="NCBI Taxonomy" id="1071380"/>
    <lineage>
        <taxon>Eukaryota</taxon>
        <taxon>Fungi</taxon>
        <taxon>Dikarya</taxon>
        <taxon>Ascomycota</taxon>
        <taxon>Saccharomycotina</taxon>
        <taxon>Saccharomycetes</taxon>
        <taxon>Saccharomycetales</taxon>
        <taxon>Saccharomycetaceae</taxon>
        <taxon>Henningerozyma</taxon>
    </lineage>
</organism>
<dbReference type="FunCoup" id="I2GY35">
    <property type="interactions" value="1113"/>
</dbReference>
<name>I2GY35_HENB6</name>
<dbReference type="GO" id="GO:0071528">
    <property type="term" value="P:tRNA re-export from nucleus"/>
    <property type="evidence" value="ECO:0007669"/>
    <property type="project" value="UniProtKB-UniRule"/>
</dbReference>
<dbReference type="PANTHER" id="PTHR15952:SF11">
    <property type="entry name" value="EXPORTIN-T"/>
    <property type="match status" value="1"/>
</dbReference>
<dbReference type="GO" id="GO:0005643">
    <property type="term" value="C:nuclear pore"/>
    <property type="evidence" value="ECO:0007669"/>
    <property type="project" value="TreeGrafter"/>
</dbReference>
<dbReference type="GO" id="GO:0031267">
    <property type="term" value="F:small GTPase binding"/>
    <property type="evidence" value="ECO:0007669"/>
    <property type="project" value="EnsemblFungi"/>
</dbReference>
<sequence length="1127" mass="129117">MLERLKEVIALANNPTTDQATKKQALDYLEQLKQDPENGTKLFTTLLTEESNNDLNKFVALQFINDIVVSMQNDYNKLDSIKAVMLDFIMQKINNNTNDPEYFKNKVAETFTRLFYYMYGPNFNGNQWNTFFSDLINVFQIQSLLENTIPSNFSLLGLDYFNRICLSINSEIADQTFARPKQIQLKNNDLKDSMRAHDVPILTTIWLNGLKALAPSNTTNSSNKSNSESVSLILACIGAFVSWIEISLIVTPEYIQAIYGYLDFPPTKISCANCLCEIISKKMKPVDKLSLLSMLNLTDKLNLNNPTNGNKNNGSDDEEPDEIELNETFSKLASSVGIEFCIIIDQCNENSSLEGQQIATTADQQIIEQVAPLVLNFMNNDYDSVTEQTFSFINQYLTILKRLFALGGKPGSAVAINSKRQPLDINHEKFLVQLIQICFKKMRIDDSTTEDMVDAIDEFSDTIRSKLKVIQDNIVLINPNLYLENISNNISSALMNLNSNTLNWRDIELAIYQMHNLCESIKNNLFGLNKSDIYHSEPWNRMSKFLLMLMDNTVIFQINNQYIQILFFELIVKHNTFLPNGGNNVKDDIVIINIFCSNFGMFNNVEKVRHRSWYLFSRFIKTIKPKLSTDILNEMIIKLGPLLTIKANLSKSETSTSNNNEIFDLTFDNQLYIFESIGILIGSNSDNNFNIIDSILSPLYQELERCISTQLQTPEIIYQSHHILMSIGTFTRGIHYGIVPENQVNNFLINNHHEENNKLVVNKILIEKISNVAEVVLVTFSFFNKFEIIRDASRFTFSRLIPILNKIIVPFTNKLIILFLESDLKVVEMIDFLSFLGQFVHMFNKEEECFNLFNNLLISIIEKIHLIMDTLINEEKIEATGNISKNNENNDINRSNSNNNTGTPTKNSVVITDSFRDQVLLKKAYFTFLQSFVANNITSILLTERNCKILPLVFKDILDVTPKIIEESSFMKVSLNLLINLLKKIGSGKYTDANDKYKNFIINETIDGLDDYLIMNIVPMIFEIPFNNEYKFNIKDSNSRIIAIDLSKILTELVKQNMDTNNGDIDNNNISNSNVENNRCVKYLIEIYLPGIQFPNDLIMDLVSKLINQNGKSFEKYFIDLITRLKQ</sequence>
<evidence type="ECO:0000256" key="1">
    <source>
        <dbReference type="ARBA" id="ARBA00004496"/>
    </source>
</evidence>
<dbReference type="PANTHER" id="PTHR15952">
    <property type="entry name" value="EXPORTIN-T/LOS1"/>
    <property type="match status" value="1"/>
</dbReference>
<evidence type="ECO:0000256" key="7">
    <source>
        <dbReference type="ARBA" id="ARBA00022884"/>
    </source>
</evidence>
<dbReference type="GO" id="GO:0005737">
    <property type="term" value="C:cytoplasm"/>
    <property type="evidence" value="ECO:0007669"/>
    <property type="project" value="UniProtKB-SubCell"/>
</dbReference>
<keyword evidence="14" id="KW-1185">Reference proteome</keyword>
<evidence type="ECO:0000256" key="5">
    <source>
        <dbReference type="ARBA" id="ARBA00022490"/>
    </source>
</evidence>
<feature type="region of interest" description="Disordered" evidence="10">
    <location>
        <begin position="883"/>
        <end position="903"/>
    </location>
</feature>
<keyword evidence="7 9" id="KW-0694">RNA-binding</keyword>
<evidence type="ECO:0000256" key="10">
    <source>
        <dbReference type="SAM" id="MobiDB-lite"/>
    </source>
</evidence>
<evidence type="ECO:0000259" key="11">
    <source>
        <dbReference type="Pfam" id="PF08389"/>
    </source>
</evidence>
<dbReference type="AlphaFoldDB" id="I2GY35"/>
<evidence type="ECO:0000256" key="4">
    <source>
        <dbReference type="ARBA" id="ARBA00022448"/>
    </source>
</evidence>
<dbReference type="GO" id="GO:0000049">
    <property type="term" value="F:tRNA binding"/>
    <property type="evidence" value="ECO:0007669"/>
    <property type="project" value="UniProtKB-UniRule"/>
</dbReference>
<reference evidence="13 14" key="1">
    <citation type="journal article" date="2011" name="Proc. Natl. Acad. Sci. U.S.A.">
        <title>Evolutionary erosion of yeast sex chromosomes by mating-type switching accidents.</title>
        <authorList>
            <person name="Gordon J.L."/>
            <person name="Armisen D."/>
            <person name="Proux-Wera E."/>
            <person name="Oheigeartaigh S.S."/>
            <person name="Byrne K.P."/>
            <person name="Wolfe K.H."/>
        </authorList>
    </citation>
    <scope>NUCLEOTIDE SEQUENCE [LARGE SCALE GENOMIC DNA]</scope>
    <source>
        <strain evidence="14">ATCC 34711 / CBS 6284 / DSM 70876 / NBRC 10599 / NRRL Y-10934 / UCD 77-7</strain>
    </source>
</reference>
<dbReference type="OrthoDB" id="26399at2759"/>
<dbReference type="STRING" id="1071380.I2GY35"/>
<evidence type="ECO:0000256" key="8">
    <source>
        <dbReference type="ARBA" id="ARBA00023242"/>
    </source>
</evidence>
<evidence type="ECO:0000256" key="3">
    <source>
        <dbReference type="ARBA" id="ARBA00018928"/>
    </source>
</evidence>
<keyword evidence="4 9" id="KW-0813">Transport</keyword>
<dbReference type="Proteomes" id="UP000002866">
    <property type="component" value="Chromosome 2"/>
</dbReference>
<evidence type="ECO:0000313" key="13">
    <source>
        <dbReference type="EMBL" id="CCH59037.1"/>
    </source>
</evidence>
<evidence type="ECO:0000259" key="12">
    <source>
        <dbReference type="Pfam" id="PF19282"/>
    </source>
</evidence>
<proteinExistence type="inferred from homology"/>
<keyword evidence="6 9" id="KW-0820">tRNA-binding</keyword>
<dbReference type="Pfam" id="PF19282">
    <property type="entry name" value="Exportin-T"/>
    <property type="match status" value="2"/>
</dbReference>
<feature type="domain" description="Exportin-1/Importin-beta-like" evidence="11">
    <location>
        <begin position="100"/>
        <end position="275"/>
    </location>
</feature>
<evidence type="ECO:0000256" key="9">
    <source>
        <dbReference type="RuleBase" id="RU366037"/>
    </source>
</evidence>
<feature type="domain" description="Exportin-T C-terminal" evidence="12">
    <location>
        <begin position="362"/>
        <end position="869"/>
    </location>
</feature>
<dbReference type="eggNOG" id="KOG2021">
    <property type="taxonomic scope" value="Eukaryota"/>
</dbReference>
<dbReference type="InterPro" id="IPR040017">
    <property type="entry name" value="XPOT"/>
</dbReference>
<accession>I2GY35</accession>
<dbReference type="EMBL" id="HE806317">
    <property type="protein sequence ID" value="CCH59037.1"/>
    <property type="molecule type" value="Genomic_DNA"/>
</dbReference>
<dbReference type="KEGG" id="tbl:TBLA_0B01940"/>
<protein>
    <recommendedName>
        <fullName evidence="3 9">Exportin-T</fullName>
    </recommendedName>
    <alternativeName>
        <fullName evidence="9">Exportin(tRNA)</fullName>
    </alternativeName>
    <alternativeName>
        <fullName evidence="9">tRNA exportin</fullName>
    </alternativeName>
</protein>
<comment type="function">
    <text evidence="9">tRNA nucleus export receptor which facilitates tRNA translocation across the nuclear pore complex.</text>
</comment>
<gene>
    <name evidence="13" type="primary">TBLA0B01940</name>
    <name evidence="13" type="ORF">TBLA_0B01940</name>
</gene>
<feature type="compositionally biased region" description="Low complexity" evidence="10">
    <location>
        <begin position="883"/>
        <end position="900"/>
    </location>
</feature>
<dbReference type="Pfam" id="PF08389">
    <property type="entry name" value="Xpo1"/>
    <property type="match status" value="1"/>
</dbReference>
<comment type="subcellular location">
    <subcellularLocation>
        <location evidence="1 9">Cytoplasm</location>
    </subcellularLocation>
    <subcellularLocation>
        <location evidence="9">Nucleus</location>
    </subcellularLocation>
    <text evidence="9">Shuttles between the nucleus and the cytoplasm.</text>
</comment>
<dbReference type="SUPFAM" id="SSF48371">
    <property type="entry name" value="ARM repeat"/>
    <property type="match status" value="1"/>
</dbReference>
<dbReference type="OMA" id="HEMFLFG"/>
<dbReference type="InterPro" id="IPR045546">
    <property type="entry name" value="Exportin-T_C"/>
</dbReference>
<dbReference type="Gene3D" id="1.25.10.10">
    <property type="entry name" value="Leucine-rich Repeat Variant"/>
    <property type="match status" value="1"/>
</dbReference>
<evidence type="ECO:0000256" key="2">
    <source>
        <dbReference type="ARBA" id="ARBA00009466"/>
    </source>
</evidence>
<evidence type="ECO:0000313" key="14">
    <source>
        <dbReference type="Proteomes" id="UP000002866"/>
    </source>
</evidence>
<dbReference type="GO" id="GO:0016363">
    <property type="term" value="C:nuclear matrix"/>
    <property type="evidence" value="ECO:0007669"/>
    <property type="project" value="EnsemblFungi"/>
</dbReference>
<keyword evidence="8 9" id="KW-0539">Nucleus</keyword>
<dbReference type="InterPro" id="IPR011989">
    <property type="entry name" value="ARM-like"/>
</dbReference>
<keyword evidence="5 9" id="KW-0963">Cytoplasm</keyword>
<dbReference type="InterPro" id="IPR016024">
    <property type="entry name" value="ARM-type_fold"/>
</dbReference>
<feature type="domain" description="Exportin-T C-terminal" evidence="12">
    <location>
        <begin position="912"/>
        <end position="1124"/>
    </location>
</feature>
<dbReference type="GeneID" id="14493897"/>
<dbReference type="HOGENOM" id="CLU_004414_0_1_1"/>
<evidence type="ECO:0000256" key="6">
    <source>
        <dbReference type="ARBA" id="ARBA00022555"/>
    </source>
</evidence>